<dbReference type="RefSeq" id="WP_131889688.1">
    <property type="nucleotide sequence ID" value="NZ_SMKU01000014.1"/>
</dbReference>
<dbReference type="AlphaFoldDB" id="A0A4R5CDA9"/>
<accession>A0A4R5CDA9</accession>
<sequence>MNEPIEPPEERQQLAAELRKLRDQAGVSGRELATGIGGISQSKVSRIESGKAMPTLPQVERWADLTGASPEQKRALIKLAERAFTEIHSWSRPLRDSPHAQHEISEQEADAWMVRTFQPSSVPGLLQTAQYARHVFGLSPLPSVREDIAAAVADRMRRQLAVYELDQGFEFLITEEALRWCPGPDAAALLPAQLDRVASLSTLENISIGVLPAGGQALAYASHGFVIYEGHEADATFVTVEAIHAGMRLFDPGEIDIYKQTWFALERMAVFGDEARGLLAELASELR</sequence>
<proteinExistence type="predicted"/>
<dbReference type="CDD" id="cd00093">
    <property type="entry name" value="HTH_XRE"/>
    <property type="match status" value="1"/>
</dbReference>
<feature type="domain" description="HTH cro/C1-type" evidence="1">
    <location>
        <begin position="18"/>
        <end position="73"/>
    </location>
</feature>
<dbReference type="Gene3D" id="1.10.260.40">
    <property type="entry name" value="lambda repressor-like DNA-binding domains"/>
    <property type="match status" value="1"/>
</dbReference>
<comment type="caution">
    <text evidence="2">The sequence shown here is derived from an EMBL/GenBank/DDBJ whole genome shotgun (WGS) entry which is preliminary data.</text>
</comment>
<evidence type="ECO:0000313" key="2">
    <source>
        <dbReference type="EMBL" id="TDD95132.1"/>
    </source>
</evidence>
<dbReference type="GO" id="GO:0003677">
    <property type="term" value="F:DNA binding"/>
    <property type="evidence" value="ECO:0007669"/>
    <property type="project" value="InterPro"/>
</dbReference>
<dbReference type="EMBL" id="SMKU01000014">
    <property type="protein sequence ID" value="TDD95132.1"/>
    <property type="molecule type" value="Genomic_DNA"/>
</dbReference>
<evidence type="ECO:0000259" key="1">
    <source>
        <dbReference type="PROSITE" id="PS50943"/>
    </source>
</evidence>
<dbReference type="OrthoDB" id="4966777at2"/>
<reference evidence="2 3" key="1">
    <citation type="submission" date="2019-03" db="EMBL/GenBank/DDBJ databases">
        <title>Draft genome sequences of novel Actinobacteria.</title>
        <authorList>
            <person name="Sahin N."/>
            <person name="Ay H."/>
            <person name="Saygin H."/>
        </authorList>
    </citation>
    <scope>NUCLEOTIDE SEQUENCE [LARGE SCALE GENOMIC DNA]</scope>
    <source>
        <strain evidence="2 3">H3C3</strain>
    </source>
</reference>
<organism evidence="2 3">
    <name type="scientific">Actinomadura rubrisoli</name>
    <dbReference type="NCBI Taxonomy" id="2530368"/>
    <lineage>
        <taxon>Bacteria</taxon>
        <taxon>Bacillati</taxon>
        <taxon>Actinomycetota</taxon>
        <taxon>Actinomycetes</taxon>
        <taxon>Streptosporangiales</taxon>
        <taxon>Thermomonosporaceae</taxon>
        <taxon>Actinomadura</taxon>
    </lineage>
</organism>
<name>A0A4R5CDA9_9ACTN</name>
<dbReference type="SMART" id="SM00530">
    <property type="entry name" value="HTH_XRE"/>
    <property type="match status" value="1"/>
</dbReference>
<dbReference type="InterPro" id="IPR001387">
    <property type="entry name" value="Cro/C1-type_HTH"/>
</dbReference>
<dbReference type="SUPFAM" id="SSF47413">
    <property type="entry name" value="lambda repressor-like DNA-binding domains"/>
    <property type="match status" value="1"/>
</dbReference>
<dbReference type="InterPro" id="IPR010982">
    <property type="entry name" value="Lambda_DNA-bd_dom_sf"/>
</dbReference>
<dbReference type="Pfam" id="PF13560">
    <property type="entry name" value="HTH_31"/>
    <property type="match status" value="1"/>
</dbReference>
<dbReference type="Proteomes" id="UP000294513">
    <property type="component" value="Unassembled WGS sequence"/>
</dbReference>
<dbReference type="Pfam" id="PF19054">
    <property type="entry name" value="DUF5753"/>
    <property type="match status" value="1"/>
</dbReference>
<evidence type="ECO:0000313" key="3">
    <source>
        <dbReference type="Proteomes" id="UP000294513"/>
    </source>
</evidence>
<dbReference type="PROSITE" id="PS50943">
    <property type="entry name" value="HTH_CROC1"/>
    <property type="match status" value="1"/>
</dbReference>
<gene>
    <name evidence="2" type="ORF">E1298_05670</name>
</gene>
<dbReference type="InterPro" id="IPR043917">
    <property type="entry name" value="DUF5753"/>
</dbReference>
<protein>
    <submittedName>
        <fullName evidence="2">XRE family transcriptional regulator</fullName>
    </submittedName>
</protein>
<keyword evidence="3" id="KW-1185">Reference proteome</keyword>